<dbReference type="Proteomes" id="UP000325645">
    <property type="component" value="Unassembled WGS sequence"/>
</dbReference>
<dbReference type="InterPro" id="IPR036709">
    <property type="entry name" value="Autotransporte_beta_dom_sf"/>
</dbReference>
<evidence type="ECO:0000313" key="3">
    <source>
        <dbReference type="EMBL" id="VVQ34770.1"/>
    </source>
</evidence>
<organism evidence="3 4">
    <name type="scientific">Pseudomonas fluorescens</name>
    <dbReference type="NCBI Taxonomy" id="294"/>
    <lineage>
        <taxon>Bacteria</taxon>
        <taxon>Pseudomonadati</taxon>
        <taxon>Pseudomonadota</taxon>
        <taxon>Gammaproteobacteria</taxon>
        <taxon>Pseudomonadales</taxon>
        <taxon>Pseudomonadaceae</taxon>
        <taxon>Pseudomonas</taxon>
    </lineage>
</organism>
<feature type="region of interest" description="Disordered" evidence="1">
    <location>
        <begin position="37"/>
        <end position="78"/>
    </location>
</feature>
<name>A0A5E7WIU5_PSEFL</name>
<dbReference type="InterPro" id="IPR006315">
    <property type="entry name" value="OM_autotransptr_brl_dom"/>
</dbReference>
<reference evidence="3 4" key="1">
    <citation type="submission" date="2019-09" db="EMBL/GenBank/DDBJ databases">
        <authorList>
            <person name="Chandra G."/>
            <person name="Truman W A."/>
        </authorList>
    </citation>
    <scope>NUCLEOTIDE SEQUENCE [LARGE SCALE GENOMIC DNA]</scope>
    <source>
        <strain evidence="3">PS943</strain>
    </source>
</reference>
<proteinExistence type="predicted"/>
<dbReference type="InterPro" id="IPR005546">
    <property type="entry name" value="Autotransporte_beta"/>
</dbReference>
<dbReference type="EMBL" id="CABVJH010000007">
    <property type="protein sequence ID" value="VVQ34770.1"/>
    <property type="molecule type" value="Genomic_DNA"/>
</dbReference>
<evidence type="ECO:0000313" key="4">
    <source>
        <dbReference type="Proteomes" id="UP000325645"/>
    </source>
</evidence>
<gene>
    <name evidence="3" type="ORF">PS943_03962</name>
</gene>
<dbReference type="SUPFAM" id="SSF103515">
    <property type="entry name" value="Autotransporter"/>
    <property type="match status" value="1"/>
</dbReference>
<sequence length="726" mass="76950">MPVQHKYKPQHLVLAIAIAIGCAETSLAEQLTVQADSNAKPTKTRKKTAKPVAPIGPLELTARPAAPPSEDQTTLQAATKPVSAAIEFDDTFYEALVFPEPSATEEVVVAAEENPFDDFQNAYTTQHTILSKPLENVGGVSLQLGEADDLLVINNGTRWDGRINGGAGKNGLLLNATEGGEIGETSNFEAVRVARGLWTLSHDFNGTAEVKAGAALLNNGSITGDAYVDQSAVFGGKGDVGNLYVGGRLLVRKDSAPIIRGNLELSQDAAIDYIVSATEGASALSVEGTATLGNAGLNVIGIPGNYAQSTVHTVLDAGKIEGEFGRVSNNLAFMTPIVSYSDTQVALTYTRNDVPLETLATSANAQALARSVDTPKAVTANAAVTALLSSTTETASQAIDQLDGSQNANLAKATLNSDSPISATMLSAMRQLDSASSYSKSTRRNAPRLAAGSEDNGRVWLQALGHGGTLDRDYDALKHTTHGLVLGADWGIEEDWRIGVMSGKSETRLDSRGLDGDLDSWHLGAYALRQNGPMSLRLGATYSSHDGSTKRRVAFKGFSDRPEGRYDANTQQAFAELGYNLGRANVSIEPFASLGYQRYQRDTYTEKGGAAALKVHGQTQNNLNSTFGLRLAKLNTLDNGMQLTPRFSAGWKHTYGDVYSDTRQRLVTGGKNFTVSGAPLDRDSLLVDAGLDLGLSAKHTLGVGLTGEIGTDSRNHGVTGQWRMSF</sequence>
<feature type="domain" description="Autotransporter" evidence="2">
    <location>
        <begin position="452"/>
        <end position="726"/>
    </location>
</feature>
<evidence type="ECO:0000256" key="1">
    <source>
        <dbReference type="SAM" id="MobiDB-lite"/>
    </source>
</evidence>
<dbReference type="PROSITE" id="PS51257">
    <property type="entry name" value="PROKAR_LIPOPROTEIN"/>
    <property type="match status" value="1"/>
</dbReference>
<dbReference type="NCBIfam" id="TIGR01414">
    <property type="entry name" value="autotrans_barl"/>
    <property type="match status" value="1"/>
</dbReference>
<accession>A0A5E7WIU5</accession>
<protein>
    <recommendedName>
        <fullName evidence="2">Autotransporter domain-containing protein</fullName>
    </recommendedName>
</protein>
<dbReference type="GO" id="GO:0019867">
    <property type="term" value="C:outer membrane"/>
    <property type="evidence" value="ECO:0007669"/>
    <property type="project" value="InterPro"/>
</dbReference>
<dbReference type="RefSeq" id="WP_224789244.1">
    <property type="nucleotide sequence ID" value="NZ_CABVJH010000007.1"/>
</dbReference>
<dbReference type="Pfam" id="PF03797">
    <property type="entry name" value="Autotransporter"/>
    <property type="match status" value="1"/>
</dbReference>
<dbReference type="AlphaFoldDB" id="A0A5E7WIU5"/>
<evidence type="ECO:0000259" key="2">
    <source>
        <dbReference type="PROSITE" id="PS51208"/>
    </source>
</evidence>
<dbReference type="PROSITE" id="PS51208">
    <property type="entry name" value="AUTOTRANSPORTER"/>
    <property type="match status" value="1"/>
</dbReference>
<dbReference type="SMART" id="SM00869">
    <property type="entry name" value="Autotransporter"/>
    <property type="match status" value="1"/>
</dbReference>
<dbReference type="Gene3D" id="2.40.128.130">
    <property type="entry name" value="Autotransporter beta-domain"/>
    <property type="match status" value="1"/>
</dbReference>